<dbReference type="OrthoDB" id="165483at2"/>
<comment type="caution">
    <text evidence="1">The sequence shown here is derived from an EMBL/GenBank/DDBJ whole genome shotgun (WGS) entry which is preliminary data.</text>
</comment>
<evidence type="ECO:0000313" key="1">
    <source>
        <dbReference type="EMBL" id="PRO66971.1"/>
    </source>
</evidence>
<name>A0A2P6ML16_ALKUR</name>
<dbReference type="InterPro" id="IPR005500">
    <property type="entry name" value="DUF309"/>
</dbReference>
<proteinExistence type="predicted"/>
<keyword evidence="2" id="KW-1185">Reference proteome</keyword>
<reference evidence="1 2" key="1">
    <citation type="submission" date="2018-03" db="EMBL/GenBank/DDBJ databases">
        <title>Bacillus urumqiensis sp. nov., a moderately haloalkaliphilic bacterium isolated from a salt lake.</title>
        <authorList>
            <person name="Zhao B."/>
            <person name="Liao Z."/>
        </authorList>
    </citation>
    <scope>NUCLEOTIDE SEQUENCE [LARGE SCALE GENOMIC DNA]</scope>
    <source>
        <strain evidence="1 2">BZ-SZ-XJ18</strain>
    </source>
</reference>
<sequence length="244" mass="28819">MECRINPRHFYELSAAADRADLQNCAVLLHNSFVHASVPALLYHIPLSFDFTNEGDLLYDGWIVNLDDRRVAFVTRPFYPEAYINYLYEFHCTRDYFECHEILEEYWLETGREKHWLVLIQLAVAVYHERRGNLKGSRKLLTSVLEQLDETKNQLEDLGIHTALLKEEVADRRNQLSADFYVPFNLPLHDASLEQYCLSLADQHGTEWKWDGDIHHYPLIHRHKLRDRSEVIEARNDALLAKRR</sequence>
<protein>
    <recommendedName>
        <fullName evidence="3">DUF309 domain-containing protein</fullName>
    </recommendedName>
</protein>
<evidence type="ECO:0008006" key="3">
    <source>
        <dbReference type="Google" id="ProtNLM"/>
    </source>
</evidence>
<dbReference type="Gene3D" id="1.10.3450.10">
    <property type="entry name" value="TTHA0068-like"/>
    <property type="match status" value="1"/>
</dbReference>
<dbReference type="AlphaFoldDB" id="A0A2P6ML16"/>
<dbReference type="Proteomes" id="UP000243650">
    <property type="component" value="Unassembled WGS sequence"/>
</dbReference>
<accession>A0A2P6ML16</accession>
<dbReference type="PANTHER" id="PTHR34796:SF1">
    <property type="entry name" value="EXPRESSED PROTEIN"/>
    <property type="match status" value="1"/>
</dbReference>
<dbReference type="Pfam" id="PF03745">
    <property type="entry name" value="DUF309"/>
    <property type="match status" value="1"/>
</dbReference>
<evidence type="ECO:0000313" key="2">
    <source>
        <dbReference type="Proteomes" id="UP000243650"/>
    </source>
</evidence>
<dbReference type="PANTHER" id="PTHR34796">
    <property type="entry name" value="EXPRESSED PROTEIN"/>
    <property type="match status" value="1"/>
</dbReference>
<dbReference type="EMBL" id="PVNS01000002">
    <property type="protein sequence ID" value="PRO66971.1"/>
    <property type="molecule type" value="Genomic_DNA"/>
</dbReference>
<organism evidence="1 2">
    <name type="scientific">Alkalicoccus urumqiensis</name>
    <name type="common">Bacillus urumqiensis</name>
    <dbReference type="NCBI Taxonomy" id="1548213"/>
    <lineage>
        <taxon>Bacteria</taxon>
        <taxon>Bacillati</taxon>
        <taxon>Bacillota</taxon>
        <taxon>Bacilli</taxon>
        <taxon>Bacillales</taxon>
        <taxon>Bacillaceae</taxon>
        <taxon>Alkalicoccus</taxon>
    </lineage>
</organism>
<dbReference type="InterPro" id="IPR023203">
    <property type="entry name" value="TTHA0068_sf"/>
</dbReference>
<dbReference type="SUPFAM" id="SSF140663">
    <property type="entry name" value="TTHA0068-like"/>
    <property type="match status" value="1"/>
</dbReference>
<gene>
    <name evidence="1" type="ORF">C6I21_02260</name>
</gene>